<proteinExistence type="predicted"/>
<dbReference type="EMBL" id="WHUW01000007">
    <property type="protein sequence ID" value="KAF8444085.1"/>
    <property type="molecule type" value="Genomic_DNA"/>
</dbReference>
<sequence length="55" mass="5941">MSIVKGAALVTGSAHGIGRGIVFRLARDWFDIAPNDASSQRNQLRAVTNDIEKIC</sequence>
<gene>
    <name evidence="1" type="ORF">L210DRAFT_950361</name>
</gene>
<dbReference type="Gene3D" id="3.40.50.720">
    <property type="entry name" value="NAD(P)-binding Rossmann-like Domain"/>
    <property type="match status" value="1"/>
</dbReference>
<keyword evidence="2" id="KW-1185">Reference proteome</keyword>
<evidence type="ECO:0000313" key="1">
    <source>
        <dbReference type="EMBL" id="KAF8444085.1"/>
    </source>
</evidence>
<organism evidence="1 2">
    <name type="scientific">Boletus edulis BED1</name>
    <dbReference type="NCBI Taxonomy" id="1328754"/>
    <lineage>
        <taxon>Eukaryota</taxon>
        <taxon>Fungi</taxon>
        <taxon>Dikarya</taxon>
        <taxon>Basidiomycota</taxon>
        <taxon>Agaricomycotina</taxon>
        <taxon>Agaricomycetes</taxon>
        <taxon>Agaricomycetidae</taxon>
        <taxon>Boletales</taxon>
        <taxon>Boletineae</taxon>
        <taxon>Boletaceae</taxon>
        <taxon>Boletoideae</taxon>
        <taxon>Boletus</taxon>
    </lineage>
</organism>
<dbReference type="InterPro" id="IPR036291">
    <property type="entry name" value="NAD(P)-bd_dom_sf"/>
</dbReference>
<dbReference type="Proteomes" id="UP001194468">
    <property type="component" value="Unassembled WGS sequence"/>
</dbReference>
<dbReference type="AlphaFoldDB" id="A0AAD4BZ85"/>
<dbReference type="SUPFAM" id="SSF51735">
    <property type="entry name" value="NAD(P)-binding Rossmann-fold domains"/>
    <property type="match status" value="1"/>
</dbReference>
<name>A0AAD4BZ85_BOLED</name>
<accession>A0AAD4BZ85</accession>
<evidence type="ECO:0000313" key="2">
    <source>
        <dbReference type="Proteomes" id="UP001194468"/>
    </source>
</evidence>
<reference evidence="1" key="1">
    <citation type="submission" date="2019-10" db="EMBL/GenBank/DDBJ databases">
        <authorList>
            <consortium name="DOE Joint Genome Institute"/>
            <person name="Kuo A."/>
            <person name="Miyauchi S."/>
            <person name="Kiss E."/>
            <person name="Drula E."/>
            <person name="Kohler A."/>
            <person name="Sanchez-Garcia M."/>
            <person name="Andreopoulos B."/>
            <person name="Barry K.W."/>
            <person name="Bonito G."/>
            <person name="Buee M."/>
            <person name="Carver A."/>
            <person name="Chen C."/>
            <person name="Cichocki N."/>
            <person name="Clum A."/>
            <person name="Culley D."/>
            <person name="Crous P.W."/>
            <person name="Fauchery L."/>
            <person name="Girlanda M."/>
            <person name="Hayes R."/>
            <person name="Keri Z."/>
            <person name="LaButti K."/>
            <person name="Lipzen A."/>
            <person name="Lombard V."/>
            <person name="Magnuson J."/>
            <person name="Maillard F."/>
            <person name="Morin E."/>
            <person name="Murat C."/>
            <person name="Nolan M."/>
            <person name="Ohm R."/>
            <person name="Pangilinan J."/>
            <person name="Pereira M."/>
            <person name="Perotto S."/>
            <person name="Peter M."/>
            <person name="Riley R."/>
            <person name="Sitrit Y."/>
            <person name="Stielow B."/>
            <person name="Szollosi G."/>
            <person name="Zifcakova L."/>
            <person name="Stursova M."/>
            <person name="Spatafora J.W."/>
            <person name="Tedersoo L."/>
            <person name="Vaario L.-M."/>
            <person name="Yamada A."/>
            <person name="Yan M."/>
            <person name="Wang P."/>
            <person name="Xu J."/>
            <person name="Bruns T."/>
            <person name="Baldrian P."/>
            <person name="Vilgalys R."/>
            <person name="Henrissat B."/>
            <person name="Grigoriev I.V."/>
            <person name="Hibbett D."/>
            <person name="Nagy L.G."/>
            <person name="Martin F.M."/>
        </authorList>
    </citation>
    <scope>NUCLEOTIDE SEQUENCE</scope>
    <source>
        <strain evidence="1">BED1</strain>
    </source>
</reference>
<reference evidence="1" key="2">
    <citation type="journal article" date="2020" name="Nat. Commun.">
        <title>Large-scale genome sequencing of mycorrhizal fungi provides insights into the early evolution of symbiotic traits.</title>
        <authorList>
            <person name="Miyauchi S."/>
            <person name="Kiss E."/>
            <person name="Kuo A."/>
            <person name="Drula E."/>
            <person name="Kohler A."/>
            <person name="Sanchez-Garcia M."/>
            <person name="Morin E."/>
            <person name="Andreopoulos B."/>
            <person name="Barry K.W."/>
            <person name="Bonito G."/>
            <person name="Buee M."/>
            <person name="Carver A."/>
            <person name="Chen C."/>
            <person name="Cichocki N."/>
            <person name="Clum A."/>
            <person name="Culley D."/>
            <person name="Crous P.W."/>
            <person name="Fauchery L."/>
            <person name="Girlanda M."/>
            <person name="Hayes R.D."/>
            <person name="Keri Z."/>
            <person name="LaButti K."/>
            <person name="Lipzen A."/>
            <person name="Lombard V."/>
            <person name="Magnuson J."/>
            <person name="Maillard F."/>
            <person name="Murat C."/>
            <person name="Nolan M."/>
            <person name="Ohm R.A."/>
            <person name="Pangilinan J."/>
            <person name="Pereira M.F."/>
            <person name="Perotto S."/>
            <person name="Peter M."/>
            <person name="Pfister S."/>
            <person name="Riley R."/>
            <person name="Sitrit Y."/>
            <person name="Stielow J.B."/>
            <person name="Szollosi G."/>
            <person name="Zifcakova L."/>
            <person name="Stursova M."/>
            <person name="Spatafora J.W."/>
            <person name="Tedersoo L."/>
            <person name="Vaario L.M."/>
            <person name="Yamada A."/>
            <person name="Yan M."/>
            <person name="Wang P."/>
            <person name="Xu J."/>
            <person name="Bruns T."/>
            <person name="Baldrian P."/>
            <person name="Vilgalys R."/>
            <person name="Dunand C."/>
            <person name="Henrissat B."/>
            <person name="Grigoriev I.V."/>
            <person name="Hibbett D."/>
            <person name="Nagy L.G."/>
            <person name="Martin F.M."/>
        </authorList>
    </citation>
    <scope>NUCLEOTIDE SEQUENCE</scope>
    <source>
        <strain evidence="1">BED1</strain>
    </source>
</reference>
<comment type="caution">
    <text evidence="1">The sequence shown here is derived from an EMBL/GenBank/DDBJ whole genome shotgun (WGS) entry which is preliminary data.</text>
</comment>
<protein>
    <submittedName>
        <fullName evidence="1">Uncharacterized protein</fullName>
    </submittedName>
</protein>